<organism evidence="5 6">
    <name type="scientific">Planotetraspora silvatica</name>
    <dbReference type="NCBI Taxonomy" id="234614"/>
    <lineage>
        <taxon>Bacteria</taxon>
        <taxon>Bacillati</taxon>
        <taxon>Actinomycetota</taxon>
        <taxon>Actinomycetes</taxon>
        <taxon>Streptosporangiales</taxon>
        <taxon>Streptosporangiaceae</taxon>
        <taxon>Planotetraspora</taxon>
    </lineage>
</organism>
<evidence type="ECO:0000256" key="1">
    <source>
        <dbReference type="ARBA" id="ARBA00023015"/>
    </source>
</evidence>
<evidence type="ECO:0000256" key="3">
    <source>
        <dbReference type="ARBA" id="ARBA00023163"/>
    </source>
</evidence>
<evidence type="ECO:0000259" key="4">
    <source>
        <dbReference type="PROSITE" id="PS50949"/>
    </source>
</evidence>
<gene>
    <name evidence="5" type="ORF">Psi02_51980</name>
</gene>
<keyword evidence="1" id="KW-0805">Transcription regulation</keyword>
<dbReference type="PRINTS" id="PR00035">
    <property type="entry name" value="HTHGNTR"/>
</dbReference>
<protein>
    <recommendedName>
        <fullName evidence="4">HTH gntR-type domain-containing protein</fullName>
    </recommendedName>
</protein>
<dbReference type="SMART" id="SM00345">
    <property type="entry name" value="HTH_GNTR"/>
    <property type="match status" value="2"/>
</dbReference>
<dbReference type="GO" id="GO:0045892">
    <property type="term" value="P:negative regulation of DNA-templated transcription"/>
    <property type="evidence" value="ECO:0007669"/>
    <property type="project" value="TreeGrafter"/>
</dbReference>
<dbReference type="InterPro" id="IPR036390">
    <property type="entry name" value="WH_DNA-bd_sf"/>
</dbReference>
<accession>A0A8J3UMR2</accession>
<dbReference type="AlphaFoldDB" id="A0A8J3UMR2"/>
<name>A0A8J3UMR2_9ACTN</name>
<keyword evidence="2" id="KW-0238">DNA-binding</keyword>
<dbReference type="InterPro" id="IPR000524">
    <property type="entry name" value="Tscrpt_reg_HTH_GntR"/>
</dbReference>
<dbReference type="Pfam" id="PF00392">
    <property type="entry name" value="GntR"/>
    <property type="match status" value="2"/>
</dbReference>
<proteinExistence type="predicted"/>
<sequence>MALFQVAYLSSVLDHDGDTHLYVQIAEIIRQQILRGDLAPGHAVPSEATIQSEFGVARTTARRAFHLLREEGLIYTVQGEGTFVGPPSEAAREPRRTPLYRQIANDLIDRIRGGDLRPRRPVPSETTLVQQYDVARETVRKAIAVLREEGWIYTVPQRGSFVSPEDEQPRS</sequence>
<comment type="caution">
    <text evidence="5">The sequence shown here is derived from an EMBL/GenBank/DDBJ whole genome shotgun (WGS) entry which is preliminary data.</text>
</comment>
<dbReference type="SUPFAM" id="SSF46785">
    <property type="entry name" value="Winged helix' DNA-binding domain"/>
    <property type="match status" value="2"/>
</dbReference>
<keyword evidence="6" id="KW-1185">Reference proteome</keyword>
<dbReference type="GO" id="GO:0003700">
    <property type="term" value="F:DNA-binding transcription factor activity"/>
    <property type="evidence" value="ECO:0007669"/>
    <property type="project" value="InterPro"/>
</dbReference>
<evidence type="ECO:0000256" key="2">
    <source>
        <dbReference type="ARBA" id="ARBA00023125"/>
    </source>
</evidence>
<dbReference type="InterPro" id="IPR036388">
    <property type="entry name" value="WH-like_DNA-bd_sf"/>
</dbReference>
<dbReference type="CDD" id="cd07377">
    <property type="entry name" value="WHTH_GntR"/>
    <property type="match status" value="2"/>
</dbReference>
<dbReference type="EMBL" id="BOOQ01000035">
    <property type="protein sequence ID" value="GII48774.1"/>
    <property type="molecule type" value="Genomic_DNA"/>
</dbReference>
<dbReference type="Proteomes" id="UP000644610">
    <property type="component" value="Unassembled WGS sequence"/>
</dbReference>
<dbReference type="Gene3D" id="1.10.10.10">
    <property type="entry name" value="Winged helix-like DNA-binding domain superfamily/Winged helix DNA-binding domain"/>
    <property type="match status" value="2"/>
</dbReference>
<dbReference type="GO" id="GO:0003677">
    <property type="term" value="F:DNA binding"/>
    <property type="evidence" value="ECO:0007669"/>
    <property type="project" value="UniProtKB-KW"/>
</dbReference>
<feature type="domain" description="HTH gntR-type" evidence="4">
    <location>
        <begin position="19"/>
        <end position="87"/>
    </location>
</feature>
<reference evidence="5" key="1">
    <citation type="submission" date="2021-01" db="EMBL/GenBank/DDBJ databases">
        <title>Whole genome shotgun sequence of Planotetraspora silvatica NBRC 100141.</title>
        <authorList>
            <person name="Komaki H."/>
            <person name="Tamura T."/>
        </authorList>
    </citation>
    <scope>NUCLEOTIDE SEQUENCE</scope>
    <source>
        <strain evidence="5">NBRC 100141</strain>
    </source>
</reference>
<dbReference type="PANTHER" id="PTHR44846">
    <property type="entry name" value="MANNOSYL-D-GLYCERATE TRANSPORT/METABOLISM SYSTEM REPRESSOR MNGR-RELATED"/>
    <property type="match status" value="1"/>
</dbReference>
<keyword evidence="3" id="KW-0804">Transcription</keyword>
<dbReference type="PROSITE" id="PS50949">
    <property type="entry name" value="HTH_GNTR"/>
    <property type="match status" value="2"/>
</dbReference>
<evidence type="ECO:0000313" key="6">
    <source>
        <dbReference type="Proteomes" id="UP000644610"/>
    </source>
</evidence>
<dbReference type="InterPro" id="IPR050679">
    <property type="entry name" value="Bact_HTH_transcr_reg"/>
</dbReference>
<feature type="domain" description="HTH gntR-type" evidence="4">
    <location>
        <begin position="97"/>
        <end position="165"/>
    </location>
</feature>
<evidence type="ECO:0000313" key="5">
    <source>
        <dbReference type="EMBL" id="GII48774.1"/>
    </source>
</evidence>
<dbReference type="PANTHER" id="PTHR44846:SF1">
    <property type="entry name" value="MANNOSYL-D-GLYCERATE TRANSPORT_METABOLISM SYSTEM REPRESSOR MNGR-RELATED"/>
    <property type="match status" value="1"/>
</dbReference>